<dbReference type="RefSeq" id="WP_068810229.1">
    <property type="nucleotide sequence ID" value="NZ_BMIY01000012.1"/>
</dbReference>
<keyword evidence="3" id="KW-1185">Reference proteome</keyword>
<dbReference type="SUPFAM" id="SSF51735">
    <property type="entry name" value="NAD(P)-binding Rossmann-fold domains"/>
    <property type="match status" value="1"/>
</dbReference>
<evidence type="ECO:0000313" key="2">
    <source>
        <dbReference type="EMBL" id="GFZ81590.1"/>
    </source>
</evidence>
<accession>A0A916VJU7</accession>
<dbReference type="PANTHER" id="PTHR48079:SF6">
    <property type="entry name" value="NAD(P)-BINDING DOMAIN-CONTAINING PROTEIN-RELATED"/>
    <property type="match status" value="1"/>
</dbReference>
<evidence type="ECO:0000313" key="3">
    <source>
        <dbReference type="Proteomes" id="UP000627715"/>
    </source>
</evidence>
<dbReference type="Pfam" id="PF13460">
    <property type="entry name" value="NAD_binding_10"/>
    <property type="match status" value="1"/>
</dbReference>
<dbReference type="AlphaFoldDB" id="A0A916VJU7"/>
<comment type="caution">
    <text evidence="2">The sequence shown here is derived from an EMBL/GenBank/DDBJ whole genome shotgun (WGS) entry which is preliminary data.</text>
</comment>
<feature type="domain" description="NAD(P)-binding" evidence="1">
    <location>
        <begin position="8"/>
        <end position="148"/>
    </location>
</feature>
<name>A0A916VJU7_9GAMM</name>
<dbReference type="InterPro" id="IPR016040">
    <property type="entry name" value="NAD(P)-bd_dom"/>
</dbReference>
<dbReference type="InterPro" id="IPR036291">
    <property type="entry name" value="NAD(P)-bd_dom_sf"/>
</dbReference>
<dbReference type="EMBL" id="BMIY01000012">
    <property type="protein sequence ID" value="GFZ81590.1"/>
    <property type="molecule type" value="Genomic_DNA"/>
</dbReference>
<dbReference type="PANTHER" id="PTHR48079">
    <property type="entry name" value="PROTEIN YEEZ"/>
    <property type="match status" value="1"/>
</dbReference>
<proteinExistence type="predicted"/>
<dbReference type="OrthoDB" id="751203at2"/>
<sequence length="263" mass="29537">MNTISILGTGWLGLPLAQDFIKAGYEVKASTTSENRITDLASIGAKPFIVNIDTLTDSVKDFLQSDILIVNITSKNIDGFSNLVARIEASNIQKIIFVSSTSVYENSKRIMTESDTEYYKESPLLEIESLFQHCRGTETTIVRFGGLIGYRRHPGNFFKSKRVVQNPDAPVNLIHRDDCVGILREIVEQQIWDEIFNCCADTHPGKREFYTRAANLIDNTPPEFGESNASVGKIISNHKVKQLLNYEFKHPDLMKLVFNGSTV</sequence>
<reference evidence="2" key="2">
    <citation type="submission" date="2020-09" db="EMBL/GenBank/DDBJ databases">
        <authorList>
            <person name="Sun Q."/>
            <person name="Zhou Y."/>
        </authorList>
    </citation>
    <scope>NUCLEOTIDE SEQUENCE</scope>
    <source>
        <strain evidence="2">CGMCC 1.15425</strain>
    </source>
</reference>
<dbReference type="GO" id="GO:0004029">
    <property type="term" value="F:aldehyde dehydrogenase (NAD+) activity"/>
    <property type="evidence" value="ECO:0007669"/>
    <property type="project" value="TreeGrafter"/>
</dbReference>
<dbReference type="Proteomes" id="UP000627715">
    <property type="component" value="Unassembled WGS sequence"/>
</dbReference>
<dbReference type="InterPro" id="IPR051783">
    <property type="entry name" value="NAD(P)-dependent_oxidoreduct"/>
</dbReference>
<organism evidence="2 3">
    <name type="scientific">Pseudohongiella nitratireducens</name>
    <dbReference type="NCBI Taxonomy" id="1768907"/>
    <lineage>
        <taxon>Bacteria</taxon>
        <taxon>Pseudomonadati</taxon>
        <taxon>Pseudomonadota</taxon>
        <taxon>Gammaproteobacteria</taxon>
        <taxon>Pseudomonadales</taxon>
        <taxon>Pseudohongiellaceae</taxon>
        <taxon>Pseudohongiella</taxon>
    </lineage>
</organism>
<gene>
    <name evidence="2" type="primary">yeeZ</name>
    <name evidence="2" type="ORF">GCM10011403_26150</name>
</gene>
<dbReference type="GO" id="GO:0005737">
    <property type="term" value="C:cytoplasm"/>
    <property type="evidence" value="ECO:0007669"/>
    <property type="project" value="TreeGrafter"/>
</dbReference>
<dbReference type="Gene3D" id="3.40.50.720">
    <property type="entry name" value="NAD(P)-binding Rossmann-like Domain"/>
    <property type="match status" value="1"/>
</dbReference>
<protein>
    <submittedName>
        <fullName evidence="2">NAD(P)-dependent oxidoreductase</fullName>
    </submittedName>
</protein>
<reference evidence="2" key="1">
    <citation type="journal article" date="2014" name="Int. J. Syst. Evol. Microbiol.">
        <title>Complete genome sequence of Corynebacterium casei LMG S-19264T (=DSM 44701T), isolated from a smear-ripened cheese.</title>
        <authorList>
            <consortium name="US DOE Joint Genome Institute (JGI-PGF)"/>
            <person name="Walter F."/>
            <person name="Albersmeier A."/>
            <person name="Kalinowski J."/>
            <person name="Ruckert C."/>
        </authorList>
    </citation>
    <scope>NUCLEOTIDE SEQUENCE</scope>
    <source>
        <strain evidence="2">CGMCC 1.15425</strain>
    </source>
</reference>
<evidence type="ECO:0000259" key="1">
    <source>
        <dbReference type="Pfam" id="PF13460"/>
    </source>
</evidence>